<dbReference type="STRING" id="81824.A9V482"/>
<dbReference type="PANTHER" id="PTHR43137">
    <property type="entry name" value="DIHYDROOROTASE"/>
    <property type="match status" value="1"/>
</dbReference>
<dbReference type="eggNOG" id="KOG2902">
    <property type="taxonomic scope" value="Eukaryota"/>
</dbReference>
<evidence type="ECO:0000313" key="3">
    <source>
        <dbReference type="Proteomes" id="UP000001357"/>
    </source>
</evidence>
<name>A9V482_MONBE</name>
<dbReference type="GO" id="GO:0019856">
    <property type="term" value="P:pyrimidine nucleobase biosynthetic process"/>
    <property type="evidence" value="ECO:0007669"/>
    <property type="project" value="InterPro"/>
</dbReference>
<dbReference type="InterPro" id="IPR004721">
    <property type="entry name" value="DHOdimr"/>
</dbReference>
<keyword evidence="1" id="KW-0732">Signal</keyword>
<organism evidence="2 3">
    <name type="scientific">Monosiga brevicollis</name>
    <name type="common">Choanoflagellate</name>
    <dbReference type="NCBI Taxonomy" id="81824"/>
    <lineage>
        <taxon>Eukaryota</taxon>
        <taxon>Choanoflagellata</taxon>
        <taxon>Craspedida</taxon>
        <taxon>Salpingoecidae</taxon>
        <taxon>Monosiga</taxon>
    </lineage>
</organism>
<dbReference type="Gene3D" id="3.20.20.140">
    <property type="entry name" value="Metal-dependent hydrolases"/>
    <property type="match status" value="1"/>
</dbReference>
<dbReference type="GeneID" id="5892872"/>
<feature type="signal peptide" evidence="1">
    <location>
        <begin position="1"/>
        <end position="28"/>
    </location>
</feature>
<gene>
    <name evidence="2" type="ORF">MONBRDRAFT_27072</name>
</gene>
<proteinExistence type="predicted"/>
<dbReference type="GO" id="GO:0044205">
    <property type="term" value="P:'de novo' UMP biosynthetic process"/>
    <property type="evidence" value="ECO:0007669"/>
    <property type="project" value="UniProtKB-UniPathway"/>
</dbReference>
<evidence type="ECO:0000313" key="2">
    <source>
        <dbReference type="EMBL" id="EDQ87661.1"/>
    </source>
</evidence>
<dbReference type="AlphaFoldDB" id="A9V482"/>
<dbReference type="PANTHER" id="PTHR43137:SF1">
    <property type="entry name" value="DIHYDROOROTASE"/>
    <property type="match status" value="1"/>
</dbReference>
<keyword evidence="3" id="KW-1185">Reference proteome</keyword>
<dbReference type="GO" id="GO:0004151">
    <property type="term" value="F:dihydroorotase activity"/>
    <property type="evidence" value="ECO:0007669"/>
    <property type="project" value="InterPro"/>
</dbReference>
<reference evidence="2 3" key="1">
    <citation type="journal article" date="2008" name="Nature">
        <title>The genome of the choanoflagellate Monosiga brevicollis and the origin of metazoans.</title>
        <authorList>
            <consortium name="JGI Sequencing"/>
            <person name="King N."/>
            <person name="Westbrook M.J."/>
            <person name="Young S.L."/>
            <person name="Kuo A."/>
            <person name="Abedin M."/>
            <person name="Chapman J."/>
            <person name="Fairclough S."/>
            <person name="Hellsten U."/>
            <person name="Isogai Y."/>
            <person name="Letunic I."/>
            <person name="Marr M."/>
            <person name="Pincus D."/>
            <person name="Putnam N."/>
            <person name="Rokas A."/>
            <person name="Wright K.J."/>
            <person name="Zuzow R."/>
            <person name="Dirks W."/>
            <person name="Good M."/>
            <person name="Goodstein D."/>
            <person name="Lemons D."/>
            <person name="Li W."/>
            <person name="Lyons J.B."/>
            <person name="Morris A."/>
            <person name="Nichols S."/>
            <person name="Richter D.J."/>
            <person name="Salamov A."/>
            <person name="Bork P."/>
            <person name="Lim W.A."/>
            <person name="Manning G."/>
            <person name="Miller W.T."/>
            <person name="McGinnis W."/>
            <person name="Shapiro H."/>
            <person name="Tjian R."/>
            <person name="Grigoriev I.V."/>
            <person name="Rokhsar D."/>
        </authorList>
    </citation>
    <scope>NUCLEOTIDE SEQUENCE [LARGE SCALE GENOMIC DNA]</scope>
    <source>
        <strain evidence="3">MX1 / ATCC 50154</strain>
    </source>
</reference>
<dbReference type="InParanoid" id="A9V482"/>
<dbReference type="UniPathway" id="UPA00070">
    <property type="reaction ID" value="UER00117"/>
</dbReference>
<dbReference type="RefSeq" id="XP_001747581.1">
    <property type="nucleotide sequence ID" value="XM_001747529.1"/>
</dbReference>
<sequence>MALPRLGTVRSYLALAVPLLGAASPALASVSNCFVPSSVLTPGVRRAIIMPNLVPPVVNTEQALAYRERVLAAAHAGGRPDFVPLMTLYLTDNTTADEIHKAKASGHIYAVKLYPAGATTNSDSGVTDIAKCSPALAAMAEVGLPLLVHSEVTTPDIDLFDREAVFIDRHLRPLVAAHPSLKVVMEHVTTRKAVEFVTSQGPNVAATITCQHLLYNRNALFDKGLRPHK</sequence>
<accession>A9V482</accession>
<dbReference type="EMBL" id="CH991558">
    <property type="protein sequence ID" value="EDQ87661.1"/>
    <property type="molecule type" value="Genomic_DNA"/>
</dbReference>
<dbReference type="InterPro" id="IPR032466">
    <property type="entry name" value="Metal_Hydrolase"/>
</dbReference>
<feature type="chain" id="PRO_5002744650" evidence="1">
    <location>
        <begin position="29"/>
        <end position="229"/>
    </location>
</feature>
<dbReference type="KEGG" id="mbr:MONBRDRAFT_27072"/>
<protein>
    <submittedName>
        <fullName evidence="2">Uncharacterized protein</fullName>
    </submittedName>
</protein>
<evidence type="ECO:0000256" key="1">
    <source>
        <dbReference type="SAM" id="SignalP"/>
    </source>
</evidence>
<dbReference type="Proteomes" id="UP000001357">
    <property type="component" value="Unassembled WGS sequence"/>
</dbReference>
<feature type="non-terminal residue" evidence="2">
    <location>
        <position position="229"/>
    </location>
</feature>
<dbReference type="SUPFAM" id="SSF51556">
    <property type="entry name" value="Metallo-dependent hydrolases"/>
    <property type="match status" value="1"/>
</dbReference>
<dbReference type="OMA" id="NTFTHSA"/>